<feature type="region of interest" description="Disordered" evidence="1">
    <location>
        <begin position="230"/>
        <end position="290"/>
    </location>
</feature>
<evidence type="ECO:0000313" key="2">
    <source>
        <dbReference type="EMBL" id="CZR58992.1"/>
    </source>
</evidence>
<evidence type="ECO:0000313" key="3">
    <source>
        <dbReference type="Proteomes" id="UP000184330"/>
    </source>
</evidence>
<keyword evidence="3" id="KW-1185">Reference proteome</keyword>
<reference evidence="2 3" key="1">
    <citation type="submission" date="2016-03" db="EMBL/GenBank/DDBJ databases">
        <authorList>
            <person name="Ploux O."/>
        </authorList>
    </citation>
    <scope>NUCLEOTIDE SEQUENCE [LARGE SCALE GENOMIC DNA]</scope>
    <source>
        <strain evidence="2 3">UAMH 11012</strain>
    </source>
</reference>
<protein>
    <submittedName>
        <fullName evidence="2">Uncharacterized protein</fullName>
    </submittedName>
</protein>
<dbReference type="Proteomes" id="UP000184330">
    <property type="component" value="Unassembled WGS sequence"/>
</dbReference>
<proteinExistence type="predicted"/>
<gene>
    <name evidence="2" type="ORF">PAC_08884</name>
</gene>
<organism evidence="2 3">
    <name type="scientific">Phialocephala subalpina</name>
    <dbReference type="NCBI Taxonomy" id="576137"/>
    <lineage>
        <taxon>Eukaryota</taxon>
        <taxon>Fungi</taxon>
        <taxon>Dikarya</taxon>
        <taxon>Ascomycota</taxon>
        <taxon>Pezizomycotina</taxon>
        <taxon>Leotiomycetes</taxon>
        <taxon>Helotiales</taxon>
        <taxon>Mollisiaceae</taxon>
        <taxon>Phialocephala</taxon>
        <taxon>Phialocephala fortinii species complex</taxon>
    </lineage>
</organism>
<dbReference type="AlphaFoldDB" id="A0A1L7X1V8"/>
<dbReference type="OrthoDB" id="340227at2759"/>
<accession>A0A1L7X1V8</accession>
<dbReference type="EMBL" id="FJOG01000013">
    <property type="protein sequence ID" value="CZR58992.1"/>
    <property type="molecule type" value="Genomic_DNA"/>
</dbReference>
<feature type="compositionally biased region" description="Basic and acidic residues" evidence="1">
    <location>
        <begin position="241"/>
        <end position="257"/>
    </location>
</feature>
<sequence length="380" mass="43163">MAGCLYQAVRISDGTLFDIRVYSFDGEDTIERRHIKRNCREWKERRRFLVSCKVNGLVFLVLRKSQVEIERSTVEAGKVKDASTAVLADISDANPHFSQEKALKQKEKARKYQQIKRRKKRADRCTTVPIKDLEAQRGNTKTHLRWQAWLKKNDRPPKEDTRSAADGWYWAPGGGWRRQLVYLDDGSSHIGIVWSTLGGYMHVSGKLPISPNFLGVDSGEQEVGHHSSDLHYHATPHKSRQQLDDHSEIKTEKDREAVPGFLIAPKNSEANEVRDPQRPGAQSSTTKERISECNKTDRVKIYYWLHRKHMNFGGFVRLSFVASSAISFASTQSTLFGLGAYRRISSSLSNSRNLRTNAMPSGVKRVGGNGYFLKKTAMNP</sequence>
<dbReference type="STRING" id="576137.A0A1L7X1V8"/>
<evidence type="ECO:0000256" key="1">
    <source>
        <dbReference type="SAM" id="MobiDB-lite"/>
    </source>
</evidence>
<name>A0A1L7X1V8_9HELO</name>